<dbReference type="EMBL" id="UGLZ01000005">
    <property type="protein sequence ID" value="STV39474.1"/>
    <property type="molecule type" value="Genomic_DNA"/>
</dbReference>
<evidence type="ECO:0000256" key="1">
    <source>
        <dbReference type="ARBA" id="ARBA00006432"/>
    </source>
</evidence>
<dbReference type="EC" id="6.2.1.3" evidence="4"/>
<evidence type="ECO:0000313" key="4">
    <source>
        <dbReference type="EMBL" id="STV39474.1"/>
    </source>
</evidence>
<organism evidence="4 5">
    <name type="scientific">Klebsiella pneumoniae subsp. ozaenae</name>
    <dbReference type="NCBI Taxonomy" id="574"/>
    <lineage>
        <taxon>Bacteria</taxon>
        <taxon>Pseudomonadati</taxon>
        <taxon>Pseudomonadota</taxon>
        <taxon>Gammaproteobacteria</taxon>
        <taxon>Enterobacterales</taxon>
        <taxon>Enterobacteriaceae</taxon>
        <taxon>Klebsiella/Raoultella group</taxon>
        <taxon>Klebsiella</taxon>
        <taxon>Klebsiella pneumoniae complex</taxon>
    </lineage>
</organism>
<evidence type="ECO:0000313" key="5">
    <source>
        <dbReference type="Proteomes" id="UP000255382"/>
    </source>
</evidence>
<dbReference type="PANTHER" id="PTHR43767:SF8">
    <property type="entry name" value="LONG-CHAIN-FATTY-ACID--COA LIGASE"/>
    <property type="match status" value="1"/>
</dbReference>
<evidence type="ECO:0000259" key="3">
    <source>
        <dbReference type="Pfam" id="PF00501"/>
    </source>
</evidence>
<evidence type="ECO:0000256" key="2">
    <source>
        <dbReference type="ARBA" id="ARBA00022598"/>
    </source>
</evidence>
<feature type="domain" description="AMP-dependent synthetase/ligase" evidence="3">
    <location>
        <begin position="6"/>
        <end position="140"/>
    </location>
</feature>
<dbReference type="InterPro" id="IPR050237">
    <property type="entry name" value="ATP-dep_AMP-bd_enzyme"/>
</dbReference>
<dbReference type="InterPro" id="IPR000873">
    <property type="entry name" value="AMP-dep_synth/lig_dom"/>
</dbReference>
<dbReference type="Gene3D" id="3.40.50.980">
    <property type="match status" value="1"/>
</dbReference>
<gene>
    <name evidence="4" type="primary">fadD_1</name>
    <name evidence="4" type="ORF">NCTC5050_04884</name>
</gene>
<protein>
    <submittedName>
        <fullName evidence="4">Long-chain-fatty-acid--CoA ligase</fullName>
        <ecNumber evidence="4">6.2.1.3</ecNumber>
    </submittedName>
</protein>
<dbReference type="AlphaFoldDB" id="A0A378BFU7"/>
<dbReference type="Pfam" id="PF00501">
    <property type="entry name" value="AMP-binding"/>
    <property type="match status" value="1"/>
</dbReference>
<dbReference type="PANTHER" id="PTHR43767">
    <property type="entry name" value="LONG-CHAIN-FATTY-ACID--COA LIGASE"/>
    <property type="match status" value="1"/>
</dbReference>
<sequence>MLITNPRDIPGLVKELAKYPFTAMTGVNTLFNALLNNKEFQQLDFSSLHLSAGGGMPVQQAVAERWIKLTGQYLLEGYGLTECSPLVSVNPHDIDYHSGSIGLPVPSTEAKLVDDDDNEVAPGQPGELCIKGPQVMLGYWQRPDATDEIIKDGWLHTGDIAVMDEEGFLRIRRSQKRYDPGVGF</sequence>
<dbReference type="SUPFAM" id="SSF56801">
    <property type="entry name" value="Acetyl-CoA synthetase-like"/>
    <property type="match status" value="1"/>
</dbReference>
<comment type="similarity">
    <text evidence="1">Belongs to the ATP-dependent AMP-binding enzyme family.</text>
</comment>
<name>A0A378BFU7_KLEPO</name>
<reference evidence="4 5" key="1">
    <citation type="submission" date="2018-06" db="EMBL/GenBank/DDBJ databases">
        <authorList>
            <consortium name="Pathogen Informatics"/>
            <person name="Doyle S."/>
        </authorList>
    </citation>
    <scope>NUCLEOTIDE SEQUENCE [LARGE SCALE GENOMIC DNA]</scope>
    <source>
        <strain evidence="4 5">NCTC5050</strain>
    </source>
</reference>
<keyword evidence="2 4" id="KW-0436">Ligase</keyword>
<proteinExistence type="inferred from homology"/>
<dbReference type="Proteomes" id="UP000255382">
    <property type="component" value="Unassembled WGS sequence"/>
</dbReference>
<dbReference type="Gene3D" id="2.30.38.10">
    <property type="entry name" value="Luciferase, Domain 3"/>
    <property type="match status" value="1"/>
</dbReference>
<keyword evidence="5" id="KW-1185">Reference proteome</keyword>
<accession>A0A378BFU7</accession>
<dbReference type="GO" id="GO:0004467">
    <property type="term" value="F:long-chain fatty acid-CoA ligase activity"/>
    <property type="evidence" value="ECO:0007669"/>
    <property type="project" value="UniProtKB-EC"/>
</dbReference>